<proteinExistence type="predicted"/>
<dbReference type="Proteomes" id="UP001274830">
    <property type="component" value="Unassembled WGS sequence"/>
</dbReference>
<dbReference type="AlphaFoldDB" id="A0AAE0TTL1"/>
<comment type="caution">
    <text evidence="1">The sequence shown here is derived from an EMBL/GenBank/DDBJ whole genome shotgun (WGS) entry which is preliminary data.</text>
</comment>
<gene>
    <name evidence="1" type="ORF">LTR78_008018</name>
</gene>
<organism evidence="1 2">
    <name type="scientific">Recurvomyces mirabilis</name>
    <dbReference type="NCBI Taxonomy" id="574656"/>
    <lineage>
        <taxon>Eukaryota</taxon>
        <taxon>Fungi</taxon>
        <taxon>Dikarya</taxon>
        <taxon>Ascomycota</taxon>
        <taxon>Pezizomycotina</taxon>
        <taxon>Dothideomycetes</taxon>
        <taxon>Dothideomycetidae</taxon>
        <taxon>Mycosphaerellales</taxon>
        <taxon>Teratosphaeriaceae</taxon>
        <taxon>Recurvomyces</taxon>
    </lineage>
</organism>
<protein>
    <submittedName>
        <fullName evidence="1">Uncharacterized protein</fullName>
    </submittedName>
</protein>
<evidence type="ECO:0000313" key="2">
    <source>
        <dbReference type="Proteomes" id="UP001274830"/>
    </source>
</evidence>
<reference evidence="1" key="1">
    <citation type="submission" date="2023-07" db="EMBL/GenBank/DDBJ databases">
        <title>Black Yeasts Isolated from many extreme environments.</title>
        <authorList>
            <person name="Coleine C."/>
            <person name="Stajich J.E."/>
            <person name="Selbmann L."/>
        </authorList>
    </citation>
    <scope>NUCLEOTIDE SEQUENCE</scope>
    <source>
        <strain evidence="1">CCFEE 5485</strain>
    </source>
</reference>
<accession>A0AAE0TTL1</accession>
<keyword evidence="2" id="KW-1185">Reference proteome</keyword>
<sequence length="77" mass="8879">MQPSNRIAEFLYQHRDMLGHKVLESVTIVSLEHQDTHQYPTLIWKVIDWSQEAEDARQATIFTPVEPALPEQHAGAQ</sequence>
<dbReference type="EMBL" id="JAUTXT010000036">
    <property type="protein sequence ID" value="KAK3672048.1"/>
    <property type="molecule type" value="Genomic_DNA"/>
</dbReference>
<name>A0AAE0TTL1_9PEZI</name>
<evidence type="ECO:0000313" key="1">
    <source>
        <dbReference type="EMBL" id="KAK3672048.1"/>
    </source>
</evidence>